<dbReference type="GO" id="GO:0006897">
    <property type="term" value="P:endocytosis"/>
    <property type="evidence" value="ECO:0007669"/>
    <property type="project" value="TreeGrafter"/>
</dbReference>
<keyword evidence="3" id="KW-1185">Reference proteome</keyword>
<dbReference type="GO" id="GO:0016020">
    <property type="term" value="C:membrane"/>
    <property type="evidence" value="ECO:0007669"/>
    <property type="project" value="TreeGrafter"/>
</dbReference>
<dbReference type="GO" id="GO:0042147">
    <property type="term" value="P:retrograde transport, endosome to Golgi"/>
    <property type="evidence" value="ECO:0007669"/>
    <property type="project" value="TreeGrafter"/>
</dbReference>
<evidence type="ECO:0000313" key="3">
    <source>
        <dbReference type="Proteomes" id="UP000094527"/>
    </source>
</evidence>
<dbReference type="AlphaFoldDB" id="A0A1D2M3Y0"/>
<organism evidence="2 3">
    <name type="scientific">Orchesella cincta</name>
    <name type="common">Springtail</name>
    <name type="synonym">Podura cincta</name>
    <dbReference type="NCBI Taxonomy" id="48709"/>
    <lineage>
        <taxon>Eukaryota</taxon>
        <taxon>Metazoa</taxon>
        <taxon>Ecdysozoa</taxon>
        <taxon>Arthropoda</taxon>
        <taxon>Hexapoda</taxon>
        <taxon>Collembola</taxon>
        <taxon>Entomobryomorpha</taxon>
        <taxon>Entomobryoidea</taxon>
        <taxon>Orchesellidae</taxon>
        <taxon>Orchesellinae</taxon>
        <taxon>Orchesella</taxon>
    </lineage>
</organism>
<dbReference type="PANTHER" id="PTHR21663:SF0">
    <property type="entry name" value="HEAT REPEAT-CONTAINING PROTEIN 5B"/>
    <property type="match status" value="1"/>
</dbReference>
<dbReference type="OrthoDB" id="192608at2759"/>
<dbReference type="EMBL" id="LJIJ01004845">
    <property type="protein sequence ID" value="ODM87685.1"/>
    <property type="molecule type" value="Genomic_DNA"/>
</dbReference>
<accession>A0A1D2M3Y0</accession>
<dbReference type="GO" id="GO:0005829">
    <property type="term" value="C:cytosol"/>
    <property type="evidence" value="ECO:0007669"/>
    <property type="project" value="GOC"/>
</dbReference>
<proteinExistence type="predicted"/>
<evidence type="ECO:0000256" key="1">
    <source>
        <dbReference type="SAM" id="MobiDB-lite"/>
    </source>
</evidence>
<dbReference type="STRING" id="48709.A0A1D2M3Y0"/>
<gene>
    <name evidence="2" type="ORF">Ocin01_18995</name>
</gene>
<comment type="caution">
    <text evidence="2">The sequence shown here is derived from an EMBL/GenBank/DDBJ whole genome shotgun (WGS) entry which is preliminary data.</text>
</comment>
<reference evidence="2 3" key="1">
    <citation type="journal article" date="2016" name="Genome Biol. Evol.">
        <title>Gene Family Evolution Reflects Adaptation to Soil Environmental Stressors in the Genome of the Collembolan Orchesella cincta.</title>
        <authorList>
            <person name="Faddeeva-Vakhrusheva A."/>
            <person name="Derks M.F."/>
            <person name="Anvar S.Y."/>
            <person name="Agamennone V."/>
            <person name="Suring W."/>
            <person name="Smit S."/>
            <person name="van Straalen N.M."/>
            <person name="Roelofs D."/>
        </authorList>
    </citation>
    <scope>NUCLEOTIDE SEQUENCE [LARGE SCALE GENOMIC DNA]</scope>
    <source>
        <tissue evidence="2">Mixed pool</tissue>
    </source>
</reference>
<dbReference type="InterPro" id="IPR040108">
    <property type="entry name" value="Laa1/Sip1/HEATR5"/>
</dbReference>
<dbReference type="Proteomes" id="UP000094527">
    <property type="component" value="Unassembled WGS sequence"/>
</dbReference>
<protein>
    <submittedName>
        <fullName evidence="2">HEAT repeat-containing protein 5B</fullName>
    </submittedName>
</protein>
<feature type="region of interest" description="Disordered" evidence="1">
    <location>
        <begin position="338"/>
        <end position="371"/>
    </location>
</feature>
<sequence>MLSPASGACTPASGRMMGLSDEETVQVCSKTFRNMESQSRIETLITFEKICGGKNTACSSSHKEMYNIAKGHGGENLFSVLIHPCQSTRLSAAWALRCLCVAIRRETHKSIEWCLQAFYTLKPSPEAVSRYSAALSSGSLNTPCNSHAIGKIVFNCGGTPQNWKPESKGVPRVANDWSNNDDRELRSESAPPQCFSSGGMLSPRAQKSWKARGDASIHRCLLHCPQLLTDEIVQRLMVPIESTLAMMTNITNTLMTYGPQLKAAADNLRFRLYQTLTLIKPNYFESETLHAHALLRDLELTLNDNVANTTSSLFTRICQSNTMFNSFVSDPVSLPFPPRVPPSPLPPHSRSPATPASPQKPPRSDPTSSRYPETFATALALPDFRLFPQITRWIGLLSPSTRLSLNPSQRRARRFLPRNPSLGAAFPPLLQPRVNPFSARIPQARHELVSTALLSSTDLPPSRGKMLSAIITGVGPARKLTP</sequence>
<dbReference type="GO" id="GO:0005794">
    <property type="term" value="C:Golgi apparatus"/>
    <property type="evidence" value="ECO:0007669"/>
    <property type="project" value="TreeGrafter"/>
</dbReference>
<dbReference type="GO" id="GO:0030139">
    <property type="term" value="C:endocytic vesicle"/>
    <property type="evidence" value="ECO:0007669"/>
    <property type="project" value="TreeGrafter"/>
</dbReference>
<dbReference type="PANTHER" id="PTHR21663">
    <property type="entry name" value="HYPOTHETICAL HEAT DOMAIN-CONTAINING"/>
    <property type="match status" value="1"/>
</dbReference>
<dbReference type="GO" id="GO:0008104">
    <property type="term" value="P:intracellular protein localization"/>
    <property type="evidence" value="ECO:0007669"/>
    <property type="project" value="TreeGrafter"/>
</dbReference>
<evidence type="ECO:0000313" key="2">
    <source>
        <dbReference type="EMBL" id="ODM87685.1"/>
    </source>
</evidence>
<name>A0A1D2M3Y0_ORCCI</name>
<feature type="compositionally biased region" description="Pro residues" evidence="1">
    <location>
        <begin position="338"/>
        <end position="349"/>
    </location>
</feature>